<dbReference type="GO" id="GO:0005886">
    <property type="term" value="C:plasma membrane"/>
    <property type="evidence" value="ECO:0007669"/>
    <property type="project" value="UniProtKB-SubCell"/>
</dbReference>
<dbReference type="CDD" id="cd17502">
    <property type="entry name" value="MFS_Azr1_MDR_like"/>
    <property type="match status" value="1"/>
</dbReference>
<feature type="transmembrane region" description="Helical" evidence="9">
    <location>
        <begin position="506"/>
        <end position="524"/>
    </location>
</feature>
<evidence type="ECO:0000256" key="1">
    <source>
        <dbReference type="ARBA" id="ARBA00004651"/>
    </source>
</evidence>
<dbReference type="Proteomes" id="UP000444980">
    <property type="component" value="Unassembled WGS sequence"/>
</dbReference>
<keyword evidence="5 9" id="KW-0812">Transmembrane</keyword>
<dbReference type="PROSITE" id="PS50850">
    <property type="entry name" value="MFS"/>
    <property type="match status" value="1"/>
</dbReference>
<dbReference type="InterPro" id="IPR011701">
    <property type="entry name" value="MFS"/>
</dbReference>
<dbReference type="Pfam" id="PF07690">
    <property type="entry name" value="MFS_1"/>
    <property type="match status" value="1"/>
</dbReference>
<comment type="caution">
    <text evidence="11">The sequence shown here is derived from an EMBL/GenBank/DDBJ whole genome shotgun (WGS) entry which is preliminary data.</text>
</comment>
<feature type="domain" description="Major facilitator superfamily (MFS) profile" evidence="10">
    <location>
        <begin position="21"/>
        <end position="528"/>
    </location>
</feature>
<keyword evidence="6 9" id="KW-1133">Transmembrane helix</keyword>
<feature type="transmembrane region" description="Helical" evidence="9">
    <location>
        <begin position="291"/>
        <end position="314"/>
    </location>
</feature>
<dbReference type="SUPFAM" id="SSF103473">
    <property type="entry name" value="MFS general substrate transporter"/>
    <property type="match status" value="1"/>
</dbReference>
<feature type="transmembrane region" description="Helical" evidence="9">
    <location>
        <begin position="355"/>
        <end position="374"/>
    </location>
</feature>
<evidence type="ECO:0000256" key="8">
    <source>
        <dbReference type="SAM" id="MobiDB-lite"/>
    </source>
</evidence>
<proteinExistence type="inferred from homology"/>
<feature type="transmembrane region" description="Helical" evidence="9">
    <location>
        <begin position="56"/>
        <end position="74"/>
    </location>
</feature>
<dbReference type="PANTHER" id="PTHR23501">
    <property type="entry name" value="MAJOR FACILITATOR SUPERFAMILY"/>
    <property type="match status" value="1"/>
</dbReference>
<dbReference type="FunFam" id="1.20.1720.10:FF:000004">
    <property type="entry name" value="EmrB/QacA family drug resistance transporter"/>
    <property type="match status" value="1"/>
</dbReference>
<feature type="transmembrane region" description="Helical" evidence="9">
    <location>
        <begin position="380"/>
        <end position="402"/>
    </location>
</feature>
<keyword evidence="12" id="KW-1185">Reference proteome</keyword>
<dbReference type="PRINTS" id="PR01036">
    <property type="entry name" value="TCRTETB"/>
</dbReference>
<feature type="transmembrane region" description="Helical" evidence="9">
    <location>
        <begin position="21"/>
        <end position="44"/>
    </location>
</feature>
<reference evidence="12" key="1">
    <citation type="submission" date="2019-06" db="EMBL/GenBank/DDBJ databases">
        <title>Gordonia isolated from sludge of a wastewater treatment plant.</title>
        <authorList>
            <person name="Tamura T."/>
            <person name="Aoyama K."/>
            <person name="Kang Y."/>
            <person name="Saito S."/>
            <person name="Akiyama N."/>
            <person name="Yazawa K."/>
            <person name="Gonoi T."/>
            <person name="Mikami Y."/>
        </authorList>
    </citation>
    <scope>NUCLEOTIDE SEQUENCE [LARGE SCALE GENOMIC DNA]</scope>
    <source>
        <strain evidence="12">NBRC 107697</strain>
    </source>
</reference>
<accession>A0A7I9V0A9</accession>
<feature type="transmembrane region" description="Helical" evidence="9">
    <location>
        <begin position="242"/>
        <end position="259"/>
    </location>
</feature>
<dbReference type="InterPro" id="IPR036259">
    <property type="entry name" value="MFS_trans_sf"/>
</dbReference>
<keyword evidence="7 9" id="KW-0472">Membrane</keyword>
<comment type="subcellular location">
    <subcellularLocation>
        <location evidence="1">Cell membrane</location>
        <topology evidence="1">Multi-pass membrane protein</topology>
    </subcellularLocation>
</comment>
<sequence>MTDSITEPDTTPMTQRQKIEALVGLLLGMFVAFLSSTVVSIALPQIIKDLHGTTDQYTWVVTATLLASTATTPIWGKFSDLMSKKLLVQISLSVFTLGSILAGMSQSAGALIGFRALQGIGLGGLQALVIIVIASMFSPRERGRYQGPIAAVMSIATVGGPLLGGVITDTSWLGWRWTFYVCVPLAIIALVVIQRTLNVPTIRKANVSIDYLGATLIAGGVIVLLIWVTLAGKSFPWASGESYLLAALGVVLLVLAVLAEAKLLNPFLPGFLKVNDPIIPLHLFRDRTTTLATLASIAVGVALFGSAVFLGQYFQLGRGYSPTVSGLLTLPMVGGSLIFSTISGALITKFGRWKNFLIAGAALMTVGFALLSTVTGHTNMWLIALYLFVLGTGMGMVMQNLVLPVQNAVPAENLGVATSTVTFFRSLGGAAGVSVLGAVLSTHVADLTISGLTALGHSLVGSLGIQGAKEAVESCGTMLKAGIAGNLSPDCAAVQQTAFGDGVPTIFLIAAVMGALALVAILFIKEVQLKTLTPLEEQQRAAEAMAGLEPEESPEVVAAQGRGEPTS</sequence>
<evidence type="ECO:0000256" key="5">
    <source>
        <dbReference type="ARBA" id="ARBA00022692"/>
    </source>
</evidence>
<evidence type="ECO:0000313" key="12">
    <source>
        <dbReference type="Proteomes" id="UP000444980"/>
    </source>
</evidence>
<feature type="transmembrane region" description="Helical" evidence="9">
    <location>
        <begin position="149"/>
        <end position="168"/>
    </location>
</feature>
<gene>
    <name evidence="11" type="ORF">nbrc107697_28440</name>
</gene>
<keyword evidence="4" id="KW-1003">Cell membrane</keyword>
<evidence type="ECO:0000256" key="6">
    <source>
        <dbReference type="ARBA" id="ARBA00022989"/>
    </source>
</evidence>
<evidence type="ECO:0000256" key="3">
    <source>
        <dbReference type="ARBA" id="ARBA00022448"/>
    </source>
</evidence>
<feature type="transmembrane region" description="Helical" evidence="9">
    <location>
        <begin position="209"/>
        <end position="230"/>
    </location>
</feature>
<dbReference type="EMBL" id="BJOU01000011">
    <property type="protein sequence ID" value="GED98805.1"/>
    <property type="molecule type" value="Genomic_DNA"/>
</dbReference>
<dbReference type="InterPro" id="IPR020846">
    <property type="entry name" value="MFS_dom"/>
</dbReference>
<evidence type="ECO:0000256" key="2">
    <source>
        <dbReference type="ARBA" id="ARBA00007520"/>
    </source>
</evidence>
<dbReference type="PANTHER" id="PTHR23501:SF197">
    <property type="entry name" value="COMD"/>
    <property type="match status" value="1"/>
</dbReference>
<evidence type="ECO:0000256" key="4">
    <source>
        <dbReference type="ARBA" id="ARBA00022475"/>
    </source>
</evidence>
<evidence type="ECO:0000259" key="10">
    <source>
        <dbReference type="PROSITE" id="PS50850"/>
    </source>
</evidence>
<feature type="transmembrane region" description="Helical" evidence="9">
    <location>
        <begin position="326"/>
        <end position="348"/>
    </location>
</feature>
<feature type="transmembrane region" description="Helical" evidence="9">
    <location>
        <begin position="174"/>
        <end position="197"/>
    </location>
</feature>
<feature type="transmembrane region" description="Helical" evidence="9">
    <location>
        <begin position="116"/>
        <end position="137"/>
    </location>
</feature>
<evidence type="ECO:0000256" key="7">
    <source>
        <dbReference type="ARBA" id="ARBA00023136"/>
    </source>
</evidence>
<evidence type="ECO:0000256" key="9">
    <source>
        <dbReference type="SAM" id="Phobius"/>
    </source>
</evidence>
<dbReference type="AlphaFoldDB" id="A0A7I9V0A9"/>
<protein>
    <recommendedName>
        <fullName evidence="10">Major facilitator superfamily (MFS) profile domain-containing protein</fullName>
    </recommendedName>
</protein>
<feature type="transmembrane region" description="Helical" evidence="9">
    <location>
        <begin position="86"/>
        <end position="104"/>
    </location>
</feature>
<name>A0A7I9V0A9_9ACTN</name>
<feature type="region of interest" description="Disordered" evidence="8">
    <location>
        <begin position="541"/>
        <end position="567"/>
    </location>
</feature>
<dbReference type="Gene3D" id="1.20.1250.20">
    <property type="entry name" value="MFS general substrate transporter like domains"/>
    <property type="match status" value="1"/>
</dbReference>
<dbReference type="GO" id="GO:0022857">
    <property type="term" value="F:transmembrane transporter activity"/>
    <property type="evidence" value="ECO:0007669"/>
    <property type="project" value="InterPro"/>
</dbReference>
<feature type="transmembrane region" description="Helical" evidence="9">
    <location>
        <begin position="414"/>
        <end position="440"/>
    </location>
</feature>
<comment type="similarity">
    <text evidence="2">Belongs to the major facilitator superfamily. TCR/Tet family.</text>
</comment>
<evidence type="ECO:0000313" key="11">
    <source>
        <dbReference type="EMBL" id="GED98805.1"/>
    </source>
</evidence>
<keyword evidence="3" id="KW-0813">Transport</keyword>
<dbReference type="Gene3D" id="1.20.1720.10">
    <property type="entry name" value="Multidrug resistance protein D"/>
    <property type="match status" value="1"/>
</dbReference>
<organism evidence="11 12">
    <name type="scientific">Gordonia crocea</name>
    <dbReference type="NCBI Taxonomy" id="589162"/>
    <lineage>
        <taxon>Bacteria</taxon>
        <taxon>Bacillati</taxon>
        <taxon>Actinomycetota</taxon>
        <taxon>Actinomycetes</taxon>
        <taxon>Mycobacteriales</taxon>
        <taxon>Gordoniaceae</taxon>
        <taxon>Gordonia</taxon>
    </lineage>
</organism>